<comment type="caution">
    <text evidence="1">The sequence shown here is derived from an EMBL/GenBank/DDBJ whole genome shotgun (WGS) entry which is preliminary data.</text>
</comment>
<dbReference type="EMBL" id="JANBPG010000003">
    <property type="protein sequence ID" value="KAJ1902281.1"/>
    <property type="molecule type" value="Genomic_DNA"/>
</dbReference>
<organism evidence="1 2">
    <name type="scientific">Kickxella alabastrina</name>
    <dbReference type="NCBI Taxonomy" id="61397"/>
    <lineage>
        <taxon>Eukaryota</taxon>
        <taxon>Fungi</taxon>
        <taxon>Fungi incertae sedis</taxon>
        <taxon>Zoopagomycota</taxon>
        <taxon>Kickxellomycotina</taxon>
        <taxon>Kickxellomycetes</taxon>
        <taxon>Kickxellales</taxon>
        <taxon>Kickxellaceae</taxon>
        <taxon>Kickxella</taxon>
    </lineage>
</organism>
<protein>
    <submittedName>
        <fullName evidence="1">Uncharacterized protein</fullName>
    </submittedName>
</protein>
<name>A0ACC1IWS4_9FUNG</name>
<sequence>MNLESFRQRVRYLRGEALNSWPAQITNVRLQAIPQQRQKQQRDPAIQTFSGVRVWCTGTVPTQGLRKSTLLYSAVPSINCGDDCKGKDEDEDEDGGEGEDEDEDREVVRVAASRSVWMDRECLMRAEYTDAGLSRYLSTSAVENTMWWESTDGDSPDVIVLMDKGRRWIMGTVGPSAGDMHFEEHTVRTGDAGGTKERRENDWYYVRGGPGGRFVAFSRSGNLVIYDTVSRSERQVTDTADAAVQYGVVDISMEEELGRSTGIFWAPVSSSSRTQRLLCARVDETRVLDIGLPDLPLDNKINPAADLINSPEELFKDDAYNWTNGCLADSEKRRPLCDFQKYPRPGTPNATTDWVIVELDHGPDGVLEHRVLSLHEKFGLQRLFPWCEYTVRAGWLPLADGGVWLQLLDRAQQHTAIVRIPLQCFGERPENACVDVLYEETAPESAWINLSHCHYFLKDSSRDEVRLILASERTSGFNHLYLVTTRLDAQGAETLRYARQTIEPLTSGPWSVTDDARVFVDEVHQAVYFSARRPNPLTQNLFVAGYTRRGKPQQLTMPGYSYSHFAFDPTGSFFYCQSSNLSTPIRHCVYQITQPDPWVLPEAHCLCVLEISTWLAPATHSGISRASSRRSQKDRIVHRLSSCSTSSLSSCSPSISSIASDEYFVEKILSKLRSSGQQIQHSTLASDLAKLKRLTPAYVSQRVTKAVKSALPFCSTPPILPLNHLLQSTLFFPLSRPVSELSGAKDPGLGRGIGRALLKVPGSLAPGIFAPAAAPAAVLAPSPVPAVSVPALVSPVVPAALVEPWSLTTATRSFVAQETLVGTPSPQLPCSASGDPLPHLFNFAVPRPSGGYDLLFGHVYLPPDHQPDTPPSAAVVNAYGGPQCQLVANAFPYPRHRRLAMLTRMAASMAVVCVDGRGTPYRGRDFESAIRGKLGQTEVDDIVWALEYLDHYGMAALAPTRTQPPAWCSDTVSAMRTPNVLRPPIFPPPPSTLSLLPSGGAYLEADWDPVPPACQPFIDRSRVSIHGWSYGGYITLRAMCLYPQWFCLGIAGAPVVRWDWYTAAYAERYLGLLPSSQTLYDDAMVKIGVLPSDRLVLVHGWSDDNVHVAHTALLVRERGVRVSLYANERHGLRMSSSNEHFETLLAFCLFSDNLA</sequence>
<keyword evidence="2" id="KW-1185">Reference proteome</keyword>
<evidence type="ECO:0000313" key="1">
    <source>
        <dbReference type="EMBL" id="KAJ1902281.1"/>
    </source>
</evidence>
<reference evidence="1" key="1">
    <citation type="submission" date="2022-07" db="EMBL/GenBank/DDBJ databases">
        <title>Phylogenomic reconstructions and comparative analyses of Kickxellomycotina fungi.</title>
        <authorList>
            <person name="Reynolds N.K."/>
            <person name="Stajich J.E."/>
            <person name="Barry K."/>
            <person name="Grigoriev I.V."/>
            <person name="Crous P."/>
            <person name="Smith M.E."/>
        </authorList>
    </citation>
    <scope>NUCLEOTIDE SEQUENCE</scope>
    <source>
        <strain evidence="1">Benny 63K</strain>
    </source>
</reference>
<gene>
    <name evidence="1" type="ORF">LPJ66_000168</name>
</gene>
<dbReference type="Proteomes" id="UP001150581">
    <property type="component" value="Unassembled WGS sequence"/>
</dbReference>
<evidence type="ECO:0000313" key="2">
    <source>
        <dbReference type="Proteomes" id="UP001150581"/>
    </source>
</evidence>
<proteinExistence type="predicted"/>
<accession>A0ACC1IWS4</accession>